<keyword evidence="2 4" id="KW-1005">Bacterial flagellum biogenesis</keyword>
<dbReference type="Gene3D" id="2.30.290.10">
    <property type="entry name" value="BH3618-like"/>
    <property type="match status" value="1"/>
</dbReference>
<dbReference type="GO" id="GO:0005737">
    <property type="term" value="C:cytoplasm"/>
    <property type="evidence" value="ECO:0007669"/>
    <property type="project" value="UniProtKB-SubCell"/>
</dbReference>
<dbReference type="Proteomes" id="UP000031972">
    <property type="component" value="Unassembled WGS sequence"/>
</dbReference>
<keyword evidence="4" id="KW-0143">Chaperone</keyword>
<dbReference type="HAMAP" id="MF_01185">
    <property type="entry name" value="FliW"/>
    <property type="match status" value="1"/>
</dbReference>
<dbReference type="GO" id="GO:0044780">
    <property type="term" value="P:bacterial-type flagellum assembly"/>
    <property type="evidence" value="ECO:0007669"/>
    <property type="project" value="UniProtKB-UniRule"/>
</dbReference>
<comment type="similarity">
    <text evidence="4">Belongs to the FliW family.</text>
</comment>
<evidence type="ECO:0000313" key="5">
    <source>
        <dbReference type="EMBL" id="KIL42974.1"/>
    </source>
</evidence>
<dbReference type="InterPro" id="IPR003775">
    <property type="entry name" value="Flagellar_assembly_factor_FliW"/>
</dbReference>
<keyword evidence="6" id="KW-1185">Reference proteome</keyword>
<dbReference type="AlphaFoldDB" id="A0A0C2RMJ3"/>
<name>A0A0C2RMJ3_9BACL</name>
<comment type="subunit">
    <text evidence="4">Interacts with translational regulator CsrA and flagellin(s).</text>
</comment>
<evidence type="ECO:0000313" key="6">
    <source>
        <dbReference type="Proteomes" id="UP000031972"/>
    </source>
</evidence>
<dbReference type="GO" id="GO:0006417">
    <property type="term" value="P:regulation of translation"/>
    <property type="evidence" value="ECO:0007669"/>
    <property type="project" value="UniProtKB-KW"/>
</dbReference>
<dbReference type="EMBL" id="JXRR01000022">
    <property type="protein sequence ID" value="KIL42974.1"/>
    <property type="molecule type" value="Genomic_DNA"/>
</dbReference>
<evidence type="ECO:0000256" key="4">
    <source>
        <dbReference type="HAMAP-Rule" id="MF_01185"/>
    </source>
</evidence>
<dbReference type="OrthoDB" id="9801235at2"/>
<keyword evidence="5" id="KW-0966">Cell projection</keyword>
<comment type="function">
    <text evidence="4">Acts as an anti-CsrA protein, binds CsrA and prevents it from repressing translation of its target genes, one of which is flagellin. Binds to flagellin and participates in the assembly of the flagellum.</text>
</comment>
<keyword evidence="5" id="KW-0282">Flagellum</keyword>
<dbReference type="PANTHER" id="PTHR39190:SF1">
    <property type="entry name" value="FLAGELLAR ASSEMBLY FACTOR FLIW"/>
    <property type="match status" value="1"/>
</dbReference>
<dbReference type="NCBIfam" id="NF009793">
    <property type="entry name" value="PRK13285.1-1"/>
    <property type="match status" value="1"/>
</dbReference>
<organism evidence="5 6">
    <name type="scientific">Jeotgalibacillus campisalis</name>
    <dbReference type="NCBI Taxonomy" id="220754"/>
    <lineage>
        <taxon>Bacteria</taxon>
        <taxon>Bacillati</taxon>
        <taxon>Bacillota</taxon>
        <taxon>Bacilli</taxon>
        <taxon>Bacillales</taxon>
        <taxon>Caryophanaceae</taxon>
        <taxon>Jeotgalibacillus</taxon>
    </lineage>
</organism>
<gene>
    <name evidence="4" type="primary">fliW</name>
    <name evidence="5" type="ORF">KR50_33770</name>
</gene>
<keyword evidence="5" id="KW-0969">Cilium</keyword>
<accession>A0A0C2RMJ3</accession>
<dbReference type="SUPFAM" id="SSF141457">
    <property type="entry name" value="BH3618-like"/>
    <property type="match status" value="1"/>
</dbReference>
<comment type="subcellular location">
    <subcellularLocation>
        <location evidence="4">Cytoplasm</location>
    </subcellularLocation>
</comment>
<reference evidence="5 6" key="1">
    <citation type="submission" date="2015-01" db="EMBL/GenBank/DDBJ databases">
        <title>Jeotgalibacillus campisalis genome sequencing.</title>
        <authorList>
            <person name="Goh K.M."/>
            <person name="Chan K.-G."/>
            <person name="Yaakop A.S."/>
            <person name="Ee R."/>
            <person name="Gan H.M."/>
            <person name="Chan C.S."/>
        </authorList>
    </citation>
    <scope>NUCLEOTIDE SEQUENCE [LARGE SCALE GENOMIC DNA]</scope>
    <source>
        <strain evidence="5 6">SF-57</strain>
    </source>
</reference>
<dbReference type="PATRIC" id="fig|220754.4.peg.3392"/>
<dbReference type="InterPro" id="IPR024046">
    <property type="entry name" value="Flagellar_assmbl_FliW_dom_sf"/>
</dbReference>
<evidence type="ECO:0000256" key="3">
    <source>
        <dbReference type="ARBA" id="ARBA00022845"/>
    </source>
</evidence>
<evidence type="ECO:0000256" key="2">
    <source>
        <dbReference type="ARBA" id="ARBA00022795"/>
    </source>
</evidence>
<sequence>MTTLETKYHGQIEANQEEFWLFESGIPGFVDEKEFALIAFPENDVFHVLQSTTTPELGFVVTNPFAFAADYQFKLEDSTVSALSLEKPEDALALVILNVQEPFEKTTANLQAPLIFNTANRKAKQVILNDSGYQTRQRILTPAEEKE</sequence>
<keyword evidence="3 4" id="KW-0810">Translation regulation</keyword>
<keyword evidence="1 4" id="KW-0963">Cytoplasm</keyword>
<dbReference type="Pfam" id="PF02623">
    <property type="entry name" value="FliW"/>
    <property type="match status" value="1"/>
</dbReference>
<proteinExistence type="inferred from homology"/>
<evidence type="ECO:0000256" key="1">
    <source>
        <dbReference type="ARBA" id="ARBA00022490"/>
    </source>
</evidence>
<protein>
    <recommendedName>
        <fullName evidence="4">Flagellar assembly factor FliW</fullName>
    </recommendedName>
</protein>
<comment type="caution">
    <text evidence="5">The sequence shown here is derived from an EMBL/GenBank/DDBJ whole genome shotgun (WGS) entry which is preliminary data.</text>
</comment>
<dbReference type="RefSeq" id="WP_041061137.1">
    <property type="nucleotide sequence ID" value="NZ_JXRR01000022.1"/>
</dbReference>
<dbReference type="PANTHER" id="PTHR39190">
    <property type="entry name" value="FLAGELLAR ASSEMBLY FACTOR FLIW"/>
    <property type="match status" value="1"/>
</dbReference>